<feature type="region of interest" description="Disordered" evidence="1">
    <location>
        <begin position="56"/>
        <end position="79"/>
    </location>
</feature>
<dbReference type="RefSeq" id="XP_033651508.1">
    <property type="nucleotide sequence ID" value="XM_033793196.1"/>
</dbReference>
<dbReference type="Proteomes" id="UP000800097">
    <property type="component" value="Unassembled WGS sequence"/>
</dbReference>
<dbReference type="EMBL" id="ML986506">
    <property type="protein sequence ID" value="KAF2273969.1"/>
    <property type="molecule type" value="Genomic_DNA"/>
</dbReference>
<evidence type="ECO:0000256" key="1">
    <source>
        <dbReference type="SAM" id="MobiDB-lite"/>
    </source>
</evidence>
<feature type="region of interest" description="Disordered" evidence="1">
    <location>
        <begin position="99"/>
        <end position="147"/>
    </location>
</feature>
<protein>
    <submittedName>
        <fullName evidence="2">Uncharacterized protein</fullName>
    </submittedName>
</protein>
<gene>
    <name evidence="2" type="ORF">EI97DRAFT_140403</name>
</gene>
<proteinExistence type="predicted"/>
<sequence>MYLYLSVHSTENSLEEHVKKHLKQEPECQSTIKEQAGFLQHRTKRGRDSFWRMVDPTHESQKPGVHAAASTRRLHESAHAVSQALDAGIAQERHLFESRRRHQFCSEKNQQRSERRSRRIPGSSGVDETWLSTKQSHAKRAEETQGR</sequence>
<reference evidence="2" key="1">
    <citation type="journal article" date="2020" name="Stud. Mycol.">
        <title>101 Dothideomycetes genomes: a test case for predicting lifestyles and emergence of pathogens.</title>
        <authorList>
            <person name="Haridas S."/>
            <person name="Albert R."/>
            <person name="Binder M."/>
            <person name="Bloem J."/>
            <person name="Labutti K."/>
            <person name="Salamov A."/>
            <person name="Andreopoulos B."/>
            <person name="Baker S."/>
            <person name="Barry K."/>
            <person name="Bills G."/>
            <person name="Bluhm B."/>
            <person name="Cannon C."/>
            <person name="Castanera R."/>
            <person name="Culley D."/>
            <person name="Daum C."/>
            <person name="Ezra D."/>
            <person name="Gonzalez J."/>
            <person name="Henrissat B."/>
            <person name="Kuo A."/>
            <person name="Liang C."/>
            <person name="Lipzen A."/>
            <person name="Lutzoni F."/>
            <person name="Magnuson J."/>
            <person name="Mondo S."/>
            <person name="Nolan M."/>
            <person name="Ohm R."/>
            <person name="Pangilinan J."/>
            <person name="Park H.-J."/>
            <person name="Ramirez L."/>
            <person name="Alfaro M."/>
            <person name="Sun H."/>
            <person name="Tritt A."/>
            <person name="Yoshinaga Y."/>
            <person name="Zwiers L.-H."/>
            <person name="Turgeon B."/>
            <person name="Goodwin S."/>
            <person name="Spatafora J."/>
            <person name="Crous P."/>
            <person name="Grigoriev I."/>
        </authorList>
    </citation>
    <scope>NUCLEOTIDE SEQUENCE</scope>
    <source>
        <strain evidence="2">CBS 379.55</strain>
    </source>
</reference>
<keyword evidence="3" id="KW-1185">Reference proteome</keyword>
<evidence type="ECO:0000313" key="3">
    <source>
        <dbReference type="Proteomes" id="UP000800097"/>
    </source>
</evidence>
<organism evidence="2 3">
    <name type="scientific">Westerdykella ornata</name>
    <dbReference type="NCBI Taxonomy" id="318751"/>
    <lineage>
        <taxon>Eukaryota</taxon>
        <taxon>Fungi</taxon>
        <taxon>Dikarya</taxon>
        <taxon>Ascomycota</taxon>
        <taxon>Pezizomycotina</taxon>
        <taxon>Dothideomycetes</taxon>
        <taxon>Pleosporomycetidae</taxon>
        <taxon>Pleosporales</taxon>
        <taxon>Sporormiaceae</taxon>
        <taxon>Westerdykella</taxon>
    </lineage>
</organism>
<evidence type="ECO:0000313" key="2">
    <source>
        <dbReference type="EMBL" id="KAF2273969.1"/>
    </source>
</evidence>
<name>A0A6A6JFK3_WESOR</name>
<dbReference type="AlphaFoldDB" id="A0A6A6JFK3"/>
<accession>A0A6A6JFK3</accession>
<dbReference type="GeneID" id="54546371"/>